<dbReference type="Proteomes" id="UP000324800">
    <property type="component" value="Unassembled WGS sequence"/>
</dbReference>
<dbReference type="AlphaFoldDB" id="A0A5J4WL44"/>
<organism evidence="1 2">
    <name type="scientific">Streblomastix strix</name>
    <dbReference type="NCBI Taxonomy" id="222440"/>
    <lineage>
        <taxon>Eukaryota</taxon>
        <taxon>Metamonada</taxon>
        <taxon>Preaxostyla</taxon>
        <taxon>Oxymonadida</taxon>
        <taxon>Streblomastigidae</taxon>
        <taxon>Streblomastix</taxon>
    </lineage>
</organism>
<reference evidence="1 2" key="1">
    <citation type="submission" date="2019-03" db="EMBL/GenBank/DDBJ databases">
        <title>Single cell metagenomics reveals metabolic interactions within the superorganism composed of flagellate Streblomastix strix and complex community of Bacteroidetes bacteria on its surface.</title>
        <authorList>
            <person name="Treitli S.C."/>
            <person name="Kolisko M."/>
            <person name="Husnik F."/>
            <person name="Keeling P."/>
            <person name="Hampl V."/>
        </authorList>
    </citation>
    <scope>NUCLEOTIDE SEQUENCE [LARGE SCALE GENOMIC DNA]</scope>
    <source>
        <strain evidence="1">ST1C</strain>
    </source>
</reference>
<evidence type="ECO:0000313" key="2">
    <source>
        <dbReference type="Proteomes" id="UP000324800"/>
    </source>
</evidence>
<name>A0A5J4WL44_9EUKA</name>
<comment type="caution">
    <text evidence="1">The sequence shown here is derived from an EMBL/GenBank/DDBJ whole genome shotgun (WGS) entry which is preliminary data.</text>
</comment>
<dbReference type="GO" id="GO:0035082">
    <property type="term" value="P:axoneme assembly"/>
    <property type="evidence" value="ECO:0007669"/>
    <property type="project" value="InterPro"/>
</dbReference>
<dbReference type="OrthoDB" id="188741at2759"/>
<evidence type="ECO:0000313" key="1">
    <source>
        <dbReference type="EMBL" id="KAA6395591.1"/>
    </source>
</evidence>
<protein>
    <submittedName>
        <fullName evidence="1">Uncharacterized protein</fullName>
    </submittedName>
</protein>
<accession>A0A5J4WL44</accession>
<dbReference type="PANTHER" id="PTHR16275:SF8">
    <property type="entry name" value="COILED-COIL DOMAIN-CONTAINING PROTEIN 40"/>
    <property type="match status" value="1"/>
</dbReference>
<dbReference type="InterPro" id="IPR037386">
    <property type="entry name" value="CCDC40"/>
</dbReference>
<dbReference type="PANTHER" id="PTHR16275">
    <property type="entry name" value="COILED-COIL DOMAIN-CONTAINING PROTEIN 40"/>
    <property type="match status" value="1"/>
</dbReference>
<sequence length="162" mass="18990">MATEIVEAAEGIDPDAPIIERVQDVIKRWLEKHIEELRLEKYEKDDRVKKASAGREQIVIVWNQYHQDLANKYVEFAQLQERFNVTKNRQVVAQQKETENGRATLEETNTEKDNIEFEESQLLLECKSTTICISRRDEGLQETEEVVDDSKEQIVRVNLEMI</sequence>
<proteinExistence type="predicted"/>
<dbReference type="EMBL" id="SNRW01001644">
    <property type="protein sequence ID" value="KAA6395591.1"/>
    <property type="molecule type" value="Genomic_DNA"/>
</dbReference>
<dbReference type="GO" id="GO:0005737">
    <property type="term" value="C:cytoplasm"/>
    <property type="evidence" value="ECO:0007669"/>
    <property type="project" value="TreeGrafter"/>
</dbReference>
<gene>
    <name evidence="1" type="ORF">EZS28_008880</name>
</gene>